<keyword evidence="15" id="KW-1185">Reference proteome</keyword>
<keyword evidence="4 11" id="KW-0560">Oxidoreductase</keyword>
<proteinExistence type="inferred from homology"/>
<sequence length="453" mass="47885">MYDLVILGGGPGGLRAAELAAAAGLKTVLVEKDRLGGVCLNRGCIPTKALYAHIVGGKGPREGLWSRVEGIMDKLRQGSATALRMAGAKVVRGTAMVVQWEGEKKISVRKEDGSGEEITGARLLLATGARSVRPAFAGNDLPEVLTGDWAITDPSLWDPERNGEVRTVAVLGAGVIAMEMAMMLQDLGKQVLLLKHSDQILRRLDGDIKKKTVQILKKRGTLMRDYVRLRETSPSGGKLILRGTSKDEPFEETCDRLILASSMEPVLDGFGLENSPVKTVKGAIAVDSSQRTSVEGVYAVGDCTGGAMLAHLAEYHALAAVSSMTGGNYTVDYDAVPACVFMNPEVGTVGLTEEEALARGGEIVSAKAYFAANGMALSLGESDGFVKVVARASDKTLLGVHIMGPEAASVLGEAALAVSRKLTAGDVARSVHAHPTLCECFRDACLRVLEKEK</sequence>
<name>A0A4R8MCV1_9BACT</name>
<accession>A0A4R8MCV1</accession>
<dbReference type="InterPro" id="IPR036188">
    <property type="entry name" value="FAD/NAD-bd_sf"/>
</dbReference>
<dbReference type="SUPFAM" id="SSF55424">
    <property type="entry name" value="FAD/NAD-linked reductases, dimerisation (C-terminal) domain"/>
    <property type="match status" value="1"/>
</dbReference>
<evidence type="ECO:0000256" key="3">
    <source>
        <dbReference type="ARBA" id="ARBA00022827"/>
    </source>
</evidence>
<dbReference type="GO" id="GO:0050660">
    <property type="term" value="F:flavin adenine dinucleotide binding"/>
    <property type="evidence" value="ECO:0007669"/>
    <property type="project" value="TreeGrafter"/>
</dbReference>
<evidence type="ECO:0000259" key="13">
    <source>
        <dbReference type="Pfam" id="PF07992"/>
    </source>
</evidence>
<dbReference type="InterPro" id="IPR016156">
    <property type="entry name" value="FAD/NAD-linked_Rdtase_dimer_sf"/>
</dbReference>
<gene>
    <name evidence="14" type="ORF">C8D99_10328</name>
</gene>
<dbReference type="InterPro" id="IPR050151">
    <property type="entry name" value="Class-I_Pyr_Nuc-Dis_Oxidored"/>
</dbReference>
<organism evidence="14 15">
    <name type="scientific">Aminivibrio pyruvatiphilus</name>
    <dbReference type="NCBI Taxonomy" id="1005740"/>
    <lineage>
        <taxon>Bacteria</taxon>
        <taxon>Thermotogati</taxon>
        <taxon>Synergistota</taxon>
        <taxon>Synergistia</taxon>
        <taxon>Synergistales</taxon>
        <taxon>Aminobacteriaceae</taxon>
        <taxon>Aminivibrio</taxon>
    </lineage>
</organism>
<evidence type="ECO:0000256" key="11">
    <source>
        <dbReference type="RuleBase" id="RU003691"/>
    </source>
</evidence>
<feature type="binding site" evidence="9">
    <location>
        <position position="302"/>
    </location>
    <ligand>
        <name>FAD</name>
        <dbReference type="ChEBI" id="CHEBI:57692"/>
    </ligand>
</feature>
<evidence type="ECO:0000256" key="6">
    <source>
        <dbReference type="ARBA" id="ARBA00023157"/>
    </source>
</evidence>
<dbReference type="PANTHER" id="PTHR22912:SF217">
    <property type="entry name" value="DIHYDROLIPOYL DEHYDROGENASE"/>
    <property type="match status" value="1"/>
</dbReference>
<comment type="similarity">
    <text evidence="1 11">Belongs to the class-I pyridine nucleotide-disulfide oxidoreductase family.</text>
</comment>
<dbReference type="FunFam" id="3.30.390.30:FF:000001">
    <property type="entry name" value="Dihydrolipoyl dehydrogenase"/>
    <property type="match status" value="1"/>
</dbReference>
<dbReference type="Pfam" id="PF02852">
    <property type="entry name" value="Pyr_redox_dim"/>
    <property type="match status" value="1"/>
</dbReference>
<evidence type="ECO:0000256" key="7">
    <source>
        <dbReference type="ARBA" id="ARBA00023284"/>
    </source>
</evidence>
<dbReference type="EMBL" id="SORI01000003">
    <property type="protein sequence ID" value="TDY62808.1"/>
    <property type="molecule type" value="Genomic_DNA"/>
</dbReference>
<keyword evidence="7 11" id="KW-0676">Redox-active center</keyword>
<evidence type="ECO:0000256" key="4">
    <source>
        <dbReference type="ARBA" id="ARBA00023002"/>
    </source>
</evidence>
<keyword evidence="6" id="KW-1015">Disulfide bond</keyword>
<evidence type="ECO:0000256" key="1">
    <source>
        <dbReference type="ARBA" id="ARBA00007532"/>
    </source>
</evidence>
<dbReference type="OrthoDB" id="1407at2"/>
<comment type="cofactor">
    <cofactor evidence="9">
        <name>FAD</name>
        <dbReference type="ChEBI" id="CHEBI:57692"/>
    </cofactor>
    <text evidence="9">Binds 1 FAD per subunit.</text>
</comment>
<evidence type="ECO:0000256" key="9">
    <source>
        <dbReference type="PIRSR" id="PIRSR000350-3"/>
    </source>
</evidence>
<keyword evidence="9" id="KW-0547">Nucleotide-binding</keyword>
<feature type="domain" description="Pyridine nucleotide-disulphide oxidoreductase dimerisation" evidence="12">
    <location>
        <begin position="336"/>
        <end position="444"/>
    </location>
</feature>
<comment type="caution">
    <text evidence="14">The sequence shown here is derived from an EMBL/GenBank/DDBJ whole genome shotgun (WGS) entry which is preliminary data.</text>
</comment>
<feature type="binding site" evidence="9">
    <location>
        <position position="48"/>
    </location>
    <ligand>
        <name>FAD</name>
        <dbReference type="ChEBI" id="CHEBI:57692"/>
    </ligand>
</feature>
<dbReference type="PRINTS" id="PR00368">
    <property type="entry name" value="FADPNR"/>
</dbReference>
<evidence type="ECO:0000259" key="12">
    <source>
        <dbReference type="Pfam" id="PF02852"/>
    </source>
</evidence>
<dbReference type="PRINTS" id="PR00411">
    <property type="entry name" value="PNDRDTASEI"/>
</dbReference>
<evidence type="ECO:0000256" key="8">
    <source>
        <dbReference type="PIRSR" id="PIRSR000350-2"/>
    </source>
</evidence>
<keyword evidence="5 9" id="KW-0520">NAD</keyword>
<dbReference type="PANTHER" id="PTHR22912">
    <property type="entry name" value="DISULFIDE OXIDOREDUCTASE"/>
    <property type="match status" value="1"/>
</dbReference>
<feature type="active site" description="Proton acceptor" evidence="8">
    <location>
        <position position="434"/>
    </location>
</feature>
<evidence type="ECO:0000256" key="10">
    <source>
        <dbReference type="PIRSR" id="PIRSR000350-4"/>
    </source>
</evidence>
<protein>
    <submittedName>
        <fullName evidence="14">Dihydrolipoamide dehydrogenase</fullName>
    </submittedName>
</protein>
<evidence type="ECO:0000256" key="2">
    <source>
        <dbReference type="ARBA" id="ARBA00022630"/>
    </source>
</evidence>
<dbReference type="InterPro" id="IPR004099">
    <property type="entry name" value="Pyr_nucl-diS_OxRdtase_dimer"/>
</dbReference>
<feature type="domain" description="FAD/NAD(P)-binding" evidence="13">
    <location>
        <begin position="2"/>
        <end position="317"/>
    </location>
</feature>
<keyword evidence="2 11" id="KW-0285">Flavoprotein</keyword>
<dbReference type="PIRSF" id="PIRSF000350">
    <property type="entry name" value="Mercury_reductase_MerA"/>
    <property type="match status" value="1"/>
</dbReference>
<dbReference type="SUPFAM" id="SSF51905">
    <property type="entry name" value="FAD/NAD(P)-binding domain"/>
    <property type="match status" value="1"/>
</dbReference>
<dbReference type="InterPro" id="IPR023753">
    <property type="entry name" value="FAD/NAD-binding_dom"/>
</dbReference>
<dbReference type="PROSITE" id="PS00076">
    <property type="entry name" value="PYRIDINE_REDOX_1"/>
    <property type="match status" value="1"/>
</dbReference>
<dbReference type="InterPro" id="IPR001100">
    <property type="entry name" value="Pyr_nuc-diS_OxRdtase"/>
</dbReference>
<dbReference type="InterPro" id="IPR012999">
    <property type="entry name" value="Pyr_OxRdtase_I_AS"/>
</dbReference>
<feature type="binding site" evidence="9">
    <location>
        <begin position="172"/>
        <end position="179"/>
    </location>
    <ligand>
        <name>NAD(+)</name>
        <dbReference type="ChEBI" id="CHEBI:57540"/>
    </ligand>
</feature>
<evidence type="ECO:0000256" key="5">
    <source>
        <dbReference type="ARBA" id="ARBA00023027"/>
    </source>
</evidence>
<dbReference type="GO" id="GO:0006103">
    <property type="term" value="P:2-oxoglutarate metabolic process"/>
    <property type="evidence" value="ECO:0007669"/>
    <property type="project" value="TreeGrafter"/>
</dbReference>
<dbReference type="Gene3D" id="3.50.50.60">
    <property type="entry name" value="FAD/NAD(P)-binding domain"/>
    <property type="match status" value="2"/>
</dbReference>
<dbReference type="Gene3D" id="3.30.390.30">
    <property type="match status" value="1"/>
</dbReference>
<keyword evidence="3 9" id="KW-0274">FAD</keyword>
<dbReference type="AlphaFoldDB" id="A0A4R8MCV1"/>
<evidence type="ECO:0000313" key="14">
    <source>
        <dbReference type="EMBL" id="TDY62808.1"/>
    </source>
</evidence>
<dbReference type="GO" id="GO:0004148">
    <property type="term" value="F:dihydrolipoyl dehydrogenase (NADH) activity"/>
    <property type="evidence" value="ECO:0007669"/>
    <property type="project" value="TreeGrafter"/>
</dbReference>
<dbReference type="Proteomes" id="UP000295066">
    <property type="component" value="Unassembled WGS sequence"/>
</dbReference>
<dbReference type="RefSeq" id="WP_133956362.1">
    <property type="nucleotide sequence ID" value="NZ_SORI01000003.1"/>
</dbReference>
<evidence type="ECO:0000313" key="15">
    <source>
        <dbReference type="Proteomes" id="UP000295066"/>
    </source>
</evidence>
<reference evidence="14 15" key="1">
    <citation type="submission" date="2019-03" db="EMBL/GenBank/DDBJ databases">
        <title>Genomic Encyclopedia of Type Strains, Phase IV (KMG-IV): sequencing the most valuable type-strain genomes for metagenomic binning, comparative biology and taxonomic classification.</title>
        <authorList>
            <person name="Goeker M."/>
        </authorList>
    </citation>
    <scope>NUCLEOTIDE SEQUENCE [LARGE SCALE GENOMIC DNA]</scope>
    <source>
        <strain evidence="14 15">DSM 25964</strain>
    </source>
</reference>
<feature type="disulfide bond" description="Redox-active" evidence="10">
    <location>
        <begin position="39"/>
        <end position="44"/>
    </location>
</feature>
<feature type="binding site" evidence="9">
    <location>
        <begin position="308"/>
        <end position="311"/>
    </location>
    <ligand>
        <name>FAD</name>
        <dbReference type="ChEBI" id="CHEBI:57692"/>
    </ligand>
</feature>
<dbReference type="Pfam" id="PF07992">
    <property type="entry name" value="Pyr_redox_2"/>
    <property type="match status" value="1"/>
</dbReference>